<accession>A0A0H3ADU4</accession>
<dbReference type="KEGG" id="vcr:VC395_A0026"/>
<name>A0A0H3ADU4_VIBC3</name>
<dbReference type="SUPFAM" id="SSF52768">
    <property type="entry name" value="Arginase/deacetylase"/>
    <property type="match status" value="1"/>
</dbReference>
<evidence type="ECO:0000313" key="2">
    <source>
        <dbReference type="Proteomes" id="UP000000249"/>
    </source>
</evidence>
<gene>
    <name evidence="1" type="ordered locus">VC0395_0104</name>
</gene>
<dbReference type="AlphaFoldDB" id="A0A0H3ADU4"/>
<dbReference type="OrthoDB" id="5902234at2"/>
<dbReference type="Proteomes" id="UP000000249">
    <property type="component" value="Chromosome 2"/>
</dbReference>
<reference evidence="1 2" key="1">
    <citation type="submission" date="2007-03" db="EMBL/GenBank/DDBJ databases">
        <authorList>
            <person name="Heidelberg J."/>
        </authorList>
    </citation>
    <scope>NUCLEOTIDE SEQUENCE [LARGE SCALE GENOMIC DNA]</scope>
    <source>
        <strain evidence="2">ATCC 39541 / Classical Ogawa 395 / O395</strain>
    </source>
</reference>
<dbReference type="KEGG" id="vco:VC0395_0104"/>
<evidence type="ECO:0008006" key="3">
    <source>
        <dbReference type="Google" id="ProtNLM"/>
    </source>
</evidence>
<evidence type="ECO:0000313" key="1">
    <source>
        <dbReference type="EMBL" id="ABQ18944.1"/>
    </source>
</evidence>
<dbReference type="InterPro" id="IPR023696">
    <property type="entry name" value="Ureohydrolase_dom_sf"/>
</dbReference>
<sequence length="280" mass="31358">MIMLSLFKRYRLHRTSSHPTSTFGFMTVCQRVKPMSLVEFEFAQQSLDVASDWLYQQQSTPKYADASHYVLDGQTQAKYQQALNQSVALGVIPVAFANCHEILLHSLPALTQDGASVGMVHIGHGFELKQTLDLQVGSAFHFALSRFAQAKLFCIGIDTEHTHAQTLEYAEDLGCDWVSHEECGFLNRTQLKAQLSVYIEHCEQLVINIDLASLVPGNGLETHKVLDNQVVLRVLRQMILSGKVRYIQLVGAKDKLIYSKQAKEIVDELINLAPHLVHAA</sequence>
<dbReference type="Gene3D" id="3.40.800.10">
    <property type="entry name" value="Ureohydrolase domain"/>
    <property type="match status" value="1"/>
</dbReference>
<proteinExistence type="predicted"/>
<dbReference type="eggNOG" id="COG0010">
    <property type="taxonomic scope" value="Bacteria"/>
</dbReference>
<dbReference type="EMBL" id="CP000626">
    <property type="protein sequence ID" value="ABQ18944.1"/>
    <property type="molecule type" value="Genomic_DNA"/>
</dbReference>
<protein>
    <recommendedName>
        <fullName evidence="3">Arginase</fullName>
    </recommendedName>
</protein>
<organism evidence="1 2">
    <name type="scientific">Vibrio cholerae serotype O1 (strain ATCC 39541 / Classical Ogawa 395 / O395)</name>
    <dbReference type="NCBI Taxonomy" id="345073"/>
    <lineage>
        <taxon>Bacteria</taxon>
        <taxon>Pseudomonadati</taxon>
        <taxon>Pseudomonadota</taxon>
        <taxon>Gammaproteobacteria</taxon>
        <taxon>Vibrionales</taxon>
        <taxon>Vibrionaceae</taxon>
        <taxon>Vibrio</taxon>
    </lineage>
</organism>
<dbReference type="PATRIC" id="fig|345073.21.peg.2787"/>